<gene>
    <name evidence="9" type="ORF">C7447_101519</name>
</gene>
<dbReference type="AlphaFoldDB" id="A0A5S5DYS0"/>
<evidence type="ECO:0000256" key="5">
    <source>
        <dbReference type="ARBA" id="ARBA00023012"/>
    </source>
</evidence>
<dbReference type="SMART" id="SM00387">
    <property type="entry name" value="HATPase_c"/>
    <property type="match status" value="1"/>
</dbReference>
<dbReference type="InterPro" id="IPR004358">
    <property type="entry name" value="Sig_transdc_His_kin-like_C"/>
</dbReference>
<evidence type="ECO:0000313" key="10">
    <source>
        <dbReference type="Proteomes" id="UP000323136"/>
    </source>
</evidence>
<dbReference type="PANTHER" id="PTHR24421">
    <property type="entry name" value="NITRATE/NITRITE SENSOR PROTEIN NARX-RELATED"/>
    <property type="match status" value="1"/>
</dbReference>
<dbReference type="PROSITE" id="PS50109">
    <property type="entry name" value="HIS_KIN"/>
    <property type="match status" value="1"/>
</dbReference>
<keyword evidence="6" id="KW-0802">TPR repeat</keyword>
<dbReference type="SUPFAM" id="SSF48452">
    <property type="entry name" value="TPR-like"/>
    <property type="match status" value="2"/>
</dbReference>
<dbReference type="OrthoDB" id="977000at2"/>
<dbReference type="SUPFAM" id="SSF55874">
    <property type="entry name" value="ATPase domain of HSP90 chaperone/DNA topoisomerase II/histidine kinase"/>
    <property type="match status" value="1"/>
</dbReference>
<dbReference type="CDD" id="cd16917">
    <property type="entry name" value="HATPase_UhpB-NarQ-NarX-like"/>
    <property type="match status" value="1"/>
</dbReference>
<dbReference type="InterPro" id="IPR003594">
    <property type="entry name" value="HATPase_dom"/>
</dbReference>
<dbReference type="EMBL" id="VNIA01000001">
    <property type="protein sequence ID" value="TYP99912.1"/>
    <property type="molecule type" value="Genomic_DNA"/>
</dbReference>
<protein>
    <recommendedName>
        <fullName evidence="2">histidine kinase</fullName>
        <ecNumber evidence="2">2.7.13.3</ecNumber>
    </recommendedName>
</protein>
<evidence type="ECO:0000256" key="6">
    <source>
        <dbReference type="PROSITE-ProRule" id="PRU00339"/>
    </source>
</evidence>
<dbReference type="GO" id="GO:0000160">
    <property type="term" value="P:phosphorelay signal transduction system"/>
    <property type="evidence" value="ECO:0007669"/>
    <property type="project" value="UniProtKB-KW"/>
</dbReference>
<evidence type="ECO:0000256" key="3">
    <source>
        <dbReference type="ARBA" id="ARBA00022679"/>
    </source>
</evidence>
<evidence type="ECO:0000256" key="7">
    <source>
        <dbReference type="SAM" id="Phobius"/>
    </source>
</evidence>
<dbReference type="Gene3D" id="1.25.40.10">
    <property type="entry name" value="Tetratricopeptide repeat domain"/>
    <property type="match status" value="2"/>
</dbReference>
<accession>A0A5S5DYS0</accession>
<keyword evidence="7" id="KW-0812">Transmembrane</keyword>
<feature type="repeat" description="TPR" evidence="6">
    <location>
        <begin position="188"/>
        <end position="221"/>
    </location>
</feature>
<name>A0A5S5DYS0_9FLAO</name>
<evidence type="ECO:0000313" key="9">
    <source>
        <dbReference type="EMBL" id="TYP99912.1"/>
    </source>
</evidence>
<dbReference type="InterPro" id="IPR011990">
    <property type="entry name" value="TPR-like_helical_dom_sf"/>
</dbReference>
<evidence type="ECO:0000256" key="1">
    <source>
        <dbReference type="ARBA" id="ARBA00000085"/>
    </source>
</evidence>
<feature type="repeat" description="TPR" evidence="6">
    <location>
        <begin position="144"/>
        <end position="177"/>
    </location>
</feature>
<evidence type="ECO:0000259" key="8">
    <source>
        <dbReference type="PROSITE" id="PS50109"/>
    </source>
</evidence>
<dbReference type="Pfam" id="PF13424">
    <property type="entry name" value="TPR_12"/>
    <property type="match status" value="1"/>
</dbReference>
<feature type="domain" description="Histidine kinase" evidence="8">
    <location>
        <begin position="525"/>
        <end position="612"/>
    </location>
</feature>
<evidence type="ECO:0000256" key="2">
    <source>
        <dbReference type="ARBA" id="ARBA00012438"/>
    </source>
</evidence>
<dbReference type="InterPro" id="IPR036890">
    <property type="entry name" value="HATPase_C_sf"/>
</dbReference>
<dbReference type="Gene3D" id="3.30.565.10">
    <property type="entry name" value="Histidine kinase-like ATPase, C-terminal domain"/>
    <property type="match status" value="1"/>
</dbReference>
<comment type="caution">
    <text evidence="9">The sequence shown here is derived from an EMBL/GenBank/DDBJ whole genome shotgun (WGS) entry which is preliminary data.</text>
</comment>
<dbReference type="SMART" id="SM00028">
    <property type="entry name" value="TPR"/>
    <property type="match status" value="3"/>
</dbReference>
<keyword evidence="4 9" id="KW-0418">Kinase</keyword>
<dbReference type="InterPro" id="IPR050482">
    <property type="entry name" value="Sensor_HK_TwoCompSys"/>
</dbReference>
<keyword evidence="10" id="KW-1185">Reference proteome</keyword>
<evidence type="ECO:0000256" key="4">
    <source>
        <dbReference type="ARBA" id="ARBA00022777"/>
    </source>
</evidence>
<keyword evidence="7" id="KW-0472">Membrane</keyword>
<dbReference type="Proteomes" id="UP000323136">
    <property type="component" value="Unassembled WGS sequence"/>
</dbReference>
<keyword evidence="5" id="KW-0902">Two-component regulatory system</keyword>
<reference evidence="9 10" key="1">
    <citation type="submission" date="2019-07" db="EMBL/GenBank/DDBJ databases">
        <title>Genomic Encyclopedia of Type Strains, Phase IV (KMG-IV): sequencing the most valuable type-strain genomes for metagenomic binning, comparative biology and taxonomic classification.</title>
        <authorList>
            <person name="Goeker M."/>
        </authorList>
    </citation>
    <scope>NUCLEOTIDE SEQUENCE [LARGE SCALE GENOMIC DNA]</scope>
    <source>
        <strain evidence="9 10">DSM 18961</strain>
    </source>
</reference>
<feature type="transmembrane region" description="Helical" evidence="7">
    <location>
        <begin position="386"/>
        <end position="407"/>
    </location>
</feature>
<dbReference type="InterPro" id="IPR005467">
    <property type="entry name" value="His_kinase_dom"/>
</dbReference>
<dbReference type="GO" id="GO:0004673">
    <property type="term" value="F:protein histidine kinase activity"/>
    <property type="evidence" value="ECO:0007669"/>
    <property type="project" value="UniProtKB-EC"/>
</dbReference>
<dbReference type="PRINTS" id="PR00344">
    <property type="entry name" value="BCTRLSENSOR"/>
</dbReference>
<organism evidence="9 10">
    <name type="scientific">Tenacibaculum adriaticum</name>
    <dbReference type="NCBI Taxonomy" id="413713"/>
    <lineage>
        <taxon>Bacteria</taxon>
        <taxon>Pseudomonadati</taxon>
        <taxon>Bacteroidota</taxon>
        <taxon>Flavobacteriia</taxon>
        <taxon>Flavobacteriales</taxon>
        <taxon>Flavobacteriaceae</taxon>
        <taxon>Tenacibaculum</taxon>
    </lineage>
</organism>
<sequence length="612" mass="71593">MFLRFLFFFSFFSIFSQEIALSSKESIIKKGLEAYFNNDSITLNKTTNQLLFLYKKNQDLSVLAKYFHYKALLHRIKFNSDSTYYYYNKSKNISLLLNDSLEIGKRFLSMAVIQRDAKDFLGSEISSIESLKYLKPIQAFNFLESVYNCLGLASEELNQINEAISYYKKAYKISKLNKDYKKQELGYIRVFNNLGLLYQKQKLHEKAIQFFKKGLKFDDIKEKYPKEYAFLLENLAASNFLSGNKKNVLKQYYEVLEIRSKLKDFKELSTININLSDYYKSFNQKEKALYHVNEALKYARQAHNNKRTLEALELLSELTTGKQSRQYLREYIQLNDSLFQQERRLKNQFAKIRYETDKKEKENVVLKTENEKKQIEIVRHKQQKTIGWLFAAACLFALALSVSFFVLRRRKQLYQAQLQRAEAREHERQQIAKSLHDEVAGDLRMLHQKLEKSQLIEEAQKLEMVKENVRNLSHQLSSVNFDKVSFKDQVINLVSDYFSLDLKIKVNGLQDYDWSAINNAIKRLLYLSIRESIQNSQKHAQATKIIIDLSIAKKFVFLSITDNGIGFDTKISKKGIGLHNLQERVEELNGTLTIESKVGEGTKTSIQIPINA</sequence>
<dbReference type="InterPro" id="IPR019734">
    <property type="entry name" value="TPR_rpt"/>
</dbReference>
<keyword evidence="7" id="KW-1133">Transmembrane helix</keyword>
<dbReference type="PROSITE" id="PS50005">
    <property type="entry name" value="TPR"/>
    <property type="match status" value="2"/>
</dbReference>
<dbReference type="EC" id="2.7.13.3" evidence="2"/>
<dbReference type="Pfam" id="PF02518">
    <property type="entry name" value="HATPase_c"/>
    <property type="match status" value="1"/>
</dbReference>
<proteinExistence type="predicted"/>
<comment type="catalytic activity">
    <reaction evidence="1">
        <text>ATP + protein L-histidine = ADP + protein N-phospho-L-histidine.</text>
        <dbReference type="EC" id="2.7.13.3"/>
    </reaction>
</comment>
<keyword evidence="3" id="KW-0808">Transferase</keyword>